<comment type="caution">
    <text evidence="10">The sequence shown here is derived from an EMBL/GenBank/DDBJ whole genome shotgun (WGS) entry which is preliminary data.</text>
</comment>
<feature type="transmembrane region" description="Helical" evidence="8">
    <location>
        <begin position="97"/>
        <end position="115"/>
    </location>
</feature>
<keyword evidence="3" id="KW-0808">Transferase</keyword>
<dbReference type="GO" id="GO:0005886">
    <property type="term" value="C:plasma membrane"/>
    <property type="evidence" value="ECO:0007669"/>
    <property type="project" value="UniProtKB-SubCell"/>
</dbReference>
<dbReference type="SUPFAM" id="SSF56317">
    <property type="entry name" value="Carbon-nitrogen hydrolase"/>
    <property type="match status" value="1"/>
</dbReference>
<dbReference type="PROSITE" id="PS50263">
    <property type="entry name" value="CN_HYDROLASE"/>
    <property type="match status" value="1"/>
</dbReference>
<accession>A0A1C7N049</accession>
<organism evidence="10 11">
    <name type="scientific">Choanephora cucurbitarum</name>
    <dbReference type="NCBI Taxonomy" id="101091"/>
    <lineage>
        <taxon>Eukaryota</taxon>
        <taxon>Fungi</taxon>
        <taxon>Fungi incertae sedis</taxon>
        <taxon>Mucoromycota</taxon>
        <taxon>Mucoromycotina</taxon>
        <taxon>Mucoromycetes</taxon>
        <taxon>Mucorales</taxon>
        <taxon>Mucorineae</taxon>
        <taxon>Choanephoraceae</taxon>
        <taxon>Choanephoroideae</taxon>
        <taxon>Choanephora</taxon>
    </lineage>
</organism>
<evidence type="ECO:0000256" key="4">
    <source>
        <dbReference type="ARBA" id="ARBA00022692"/>
    </source>
</evidence>
<dbReference type="InterPro" id="IPR036526">
    <property type="entry name" value="C-N_Hydrolase_sf"/>
</dbReference>
<dbReference type="OrthoDB" id="2626014at2759"/>
<evidence type="ECO:0000256" key="7">
    <source>
        <dbReference type="ARBA" id="ARBA00023315"/>
    </source>
</evidence>
<evidence type="ECO:0000256" key="8">
    <source>
        <dbReference type="SAM" id="Phobius"/>
    </source>
</evidence>
<keyword evidence="2" id="KW-1003">Cell membrane</keyword>
<keyword evidence="6 8" id="KW-0472">Membrane</keyword>
<dbReference type="InterPro" id="IPR003010">
    <property type="entry name" value="C-N_Hydrolase"/>
</dbReference>
<dbReference type="PANTHER" id="PTHR38686:SF1">
    <property type="entry name" value="APOLIPOPROTEIN N-ACYLTRANSFERASE"/>
    <property type="match status" value="1"/>
</dbReference>
<evidence type="ECO:0000256" key="5">
    <source>
        <dbReference type="ARBA" id="ARBA00022989"/>
    </source>
</evidence>
<dbReference type="Proteomes" id="UP000093000">
    <property type="component" value="Unassembled WGS sequence"/>
</dbReference>
<feature type="transmembrane region" description="Helical" evidence="8">
    <location>
        <begin position="31"/>
        <end position="53"/>
    </location>
</feature>
<evidence type="ECO:0000256" key="2">
    <source>
        <dbReference type="ARBA" id="ARBA00022475"/>
    </source>
</evidence>
<protein>
    <recommendedName>
        <fullName evidence="9">CN hydrolase domain-containing protein</fullName>
    </recommendedName>
</protein>
<sequence>MFKELTKVRDFLLNKTEHLGLGINQSQHSSCINIGVAYVVSSVGFSLGFLGTFKNASESGFFPGAWLVMLCSFLINLITPISLLAERYLLKQPHQRFVRVLFFPMLWTGLFQLFYRFSGLGDYFSWTTNATVWSDFGQIASLGGRPLIEFTVALFGACLLEVLPANKSVDEYRETEDITEFQGEIEEMPDRVVHPWKAFWLHPMTLCLVFLAILLSYGGIATNIQAKSFYQADYPNYVPRKQQVGCVIGSHNDKHRYNHAEWFDMTESLAESGSKLVLWSELTAHVYNKTEEDVLIKKAKKVAVKHQIYLGITYSVGNPTTVNKLVFITKNGDIGIDYNKAHPVPGAEPQAGGPNKLQYVDTEEFGRVGGAICFDYSFTSLIGQASKYKIDLMLQPSWDWGPIGTYHEQGNMLRNVENGFTRLRCASQSVSGVTEATLNSPFNQRVASLNNDKLTFYLPLRKRVRTFYGLIGDSFGYICLAIGLSFLLATFVQRRKEGRVSL</sequence>
<dbReference type="STRING" id="101091.A0A1C7N049"/>
<evidence type="ECO:0000313" key="10">
    <source>
        <dbReference type="EMBL" id="OBZ82368.1"/>
    </source>
</evidence>
<proteinExistence type="predicted"/>
<evidence type="ECO:0000313" key="11">
    <source>
        <dbReference type="Proteomes" id="UP000093000"/>
    </source>
</evidence>
<dbReference type="GO" id="GO:0042158">
    <property type="term" value="P:lipoprotein biosynthetic process"/>
    <property type="evidence" value="ECO:0007669"/>
    <property type="project" value="InterPro"/>
</dbReference>
<keyword evidence="11" id="KW-1185">Reference proteome</keyword>
<keyword evidence="7" id="KW-0012">Acyltransferase</keyword>
<keyword evidence="4 8" id="KW-0812">Transmembrane</keyword>
<feature type="transmembrane region" description="Helical" evidence="8">
    <location>
        <begin position="467"/>
        <end position="492"/>
    </location>
</feature>
<gene>
    <name evidence="10" type="ORF">A0J61_09583</name>
</gene>
<keyword evidence="5 8" id="KW-1133">Transmembrane helix</keyword>
<dbReference type="InParanoid" id="A0A1C7N049"/>
<dbReference type="GO" id="GO:0016410">
    <property type="term" value="F:N-acyltransferase activity"/>
    <property type="evidence" value="ECO:0007669"/>
    <property type="project" value="InterPro"/>
</dbReference>
<reference evidence="10 11" key="1">
    <citation type="submission" date="2016-03" db="EMBL/GenBank/DDBJ databases">
        <title>Choanephora cucurbitarum.</title>
        <authorList>
            <person name="Min B."/>
            <person name="Park H."/>
            <person name="Park J.-H."/>
            <person name="Shin H.-D."/>
            <person name="Choi I.-G."/>
        </authorList>
    </citation>
    <scope>NUCLEOTIDE SEQUENCE [LARGE SCALE GENOMIC DNA]</scope>
    <source>
        <strain evidence="10 11">KUS-F28377</strain>
    </source>
</reference>
<feature type="transmembrane region" description="Helical" evidence="8">
    <location>
        <begin position="199"/>
        <end position="220"/>
    </location>
</feature>
<dbReference type="PANTHER" id="PTHR38686">
    <property type="entry name" value="APOLIPOPROTEIN N-ACYLTRANSFERASE"/>
    <property type="match status" value="1"/>
</dbReference>
<comment type="subcellular location">
    <subcellularLocation>
        <location evidence="1">Cell membrane</location>
        <topology evidence="1">Multi-pass membrane protein</topology>
    </subcellularLocation>
</comment>
<feature type="transmembrane region" description="Helical" evidence="8">
    <location>
        <begin position="65"/>
        <end position="85"/>
    </location>
</feature>
<name>A0A1C7N049_9FUNG</name>
<evidence type="ECO:0000256" key="3">
    <source>
        <dbReference type="ARBA" id="ARBA00022679"/>
    </source>
</evidence>
<dbReference type="AlphaFoldDB" id="A0A1C7N049"/>
<evidence type="ECO:0000256" key="6">
    <source>
        <dbReference type="ARBA" id="ARBA00023136"/>
    </source>
</evidence>
<dbReference type="Pfam" id="PF00795">
    <property type="entry name" value="CN_hydrolase"/>
    <property type="match status" value="1"/>
</dbReference>
<dbReference type="EMBL" id="LUGH01000884">
    <property type="protein sequence ID" value="OBZ82368.1"/>
    <property type="molecule type" value="Genomic_DNA"/>
</dbReference>
<dbReference type="InterPro" id="IPR004563">
    <property type="entry name" value="Apolipo_AcylTrfase"/>
</dbReference>
<evidence type="ECO:0000259" key="9">
    <source>
        <dbReference type="PROSITE" id="PS50263"/>
    </source>
</evidence>
<evidence type="ECO:0000256" key="1">
    <source>
        <dbReference type="ARBA" id="ARBA00004651"/>
    </source>
</evidence>
<dbReference type="Gene3D" id="3.60.110.10">
    <property type="entry name" value="Carbon-nitrogen hydrolase"/>
    <property type="match status" value="1"/>
</dbReference>
<feature type="domain" description="CN hydrolase" evidence="9">
    <location>
        <begin position="230"/>
        <end position="460"/>
    </location>
</feature>